<feature type="compositionally biased region" description="Polar residues" evidence="1">
    <location>
        <begin position="42"/>
        <end position="54"/>
    </location>
</feature>
<feature type="domain" description="DUF6440" evidence="2">
    <location>
        <begin position="5"/>
        <end position="58"/>
    </location>
</feature>
<feature type="region of interest" description="Disordered" evidence="1">
    <location>
        <begin position="42"/>
        <end position="62"/>
    </location>
</feature>
<comment type="caution">
    <text evidence="3">The sequence shown here is derived from an EMBL/GenBank/DDBJ whole genome shotgun (WGS) entry which is preliminary data.</text>
</comment>
<reference evidence="3" key="2">
    <citation type="submission" date="2019-12" db="EMBL/GenBank/DDBJ databases">
        <authorList>
            <person name="Hoang T.H.H."/>
            <person name="Okutani A."/>
        </authorList>
    </citation>
    <scope>NUCLEOTIDE SEQUENCE</scope>
    <source>
        <strain evidence="3">QuyetLC</strain>
    </source>
</reference>
<gene>
    <name evidence="3" type="ORF">QuyetLC_24790</name>
</gene>
<organism evidence="3">
    <name type="scientific">Bacillus anthracis</name>
    <name type="common">anthrax bacterium</name>
    <dbReference type="NCBI Taxonomy" id="1392"/>
    <lineage>
        <taxon>Bacteria</taxon>
        <taxon>Bacillati</taxon>
        <taxon>Bacillota</taxon>
        <taxon>Bacilli</taxon>
        <taxon>Bacillales</taxon>
        <taxon>Bacillaceae</taxon>
        <taxon>Bacillus</taxon>
        <taxon>Bacillus cereus group</taxon>
    </lineage>
</organism>
<evidence type="ECO:0000259" key="2">
    <source>
        <dbReference type="Pfam" id="PF20037"/>
    </source>
</evidence>
<dbReference type="EMBL" id="BLEY01000024">
    <property type="protein sequence ID" value="GEU13532.1"/>
    <property type="molecule type" value="Genomic_DNA"/>
</dbReference>
<evidence type="ECO:0000256" key="1">
    <source>
        <dbReference type="SAM" id="MobiDB-lite"/>
    </source>
</evidence>
<reference evidence="3" key="1">
    <citation type="submission" date="2019-12" db="EMBL/GenBank/DDBJ databases">
        <title>Epidemiological and comparative genomic analysis of Bacillus anthracis isolated from northern Vietnam.</title>
        <authorList>
            <person name="Hoang T.T.H."/>
            <person name="Dang D.A."/>
            <person name="Pham M.H."/>
            <person name="Luong M.H."/>
            <person name="Tran N.D."/>
            <person name="Nguyen T.H."/>
            <person name="Nguyen T.T."/>
            <person name="Inoue S."/>
            <person name="Morikawa S."/>
            <person name="Okutani A."/>
        </authorList>
    </citation>
    <scope>NUCLEOTIDE SEQUENCE</scope>
    <source>
        <strain evidence="3">QuyetLC</strain>
    </source>
</reference>
<name>A0A640MI59_BACAN</name>
<dbReference type="InterPro" id="IPR045515">
    <property type="entry name" value="DUF6440"/>
</dbReference>
<sequence length="62" mass="6823">MTDERFEIDSPQEAMKYGLTVVIITDKITGVQYLCVTTDGSGTNVTPLLDSNGQPMIKKNDE</sequence>
<evidence type="ECO:0000313" key="3">
    <source>
        <dbReference type="EMBL" id="GEU13532.1"/>
    </source>
</evidence>
<accession>A0A640MI59</accession>
<dbReference type="AlphaFoldDB" id="A0A640MI59"/>
<proteinExistence type="predicted"/>
<protein>
    <recommendedName>
        <fullName evidence="2">DUF6440 domain-containing protein</fullName>
    </recommendedName>
</protein>
<dbReference type="Pfam" id="PF20037">
    <property type="entry name" value="DUF6440"/>
    <property type="match status" value="1"/>
</dbReference>